<evidence type="ECO:0000313" key="2">
    <source>
        <dbReference type="EMBL" id="CAH3045257.1"/>
    </source>
</evidence>
<accession>A0ABN8NAH4</accession>
<feature type="compositionally biased region" description="Polar residues" evidence="1">
    <location>
        <begin position="81"/>
        <end position="92"/>
    </location>
</feature>
<dbReference type="EMBL" id="CALNXI010000768">
    <property type="protein sequence ID" value="CAH3045257.1"/>
    <property type="molecule type" value="Genomic_DNA"/>
</dbReference>
<feature type="compositionally biased region" description="Basic and acidic residues" evidence="1">
    <location>
        <begin position="1"/>
        <end position="14"/>
    </location>
</feature>
<gene>
    <name evidence="2" type="ORF">PEVE_00041008</name>
</gene>
<sequence length="335" mass="36550">SSRESDQVPRRVDSGDLSGHVSSVVNPIQCSSSYGTVTEVVPSCSSSCQQSPVNVVVNGAGTRACMNNATEGDQVNEEMLESQNESQLSDWPSDSGIEGTDNPFVDERGNGDSNSLDLGVTIYPQAVPLQGGQVCWFDFTPMLPLWFNSGTANFGLLGTVELSRHNNSLIGRPIPEKTDRCALRKRQELDLARPEAGSENVILRSETGVYLGQTEIEYYDEVERSIEFLVRDSKNHPRLLRALASASESSAGDGQISASCGSTQPLKTLKLSVYAAAKFGAKRFLKTVFNSKAGRKVFNAYKDNPPLPEVIARKYGHEETASYLEEITIRYPLPM</sequence>
<keyword evidence="3" id="KW-1185">Reference proteome</keyword>
<feature type="non-terminal residue" evidence="2">
    <location>
        <position position="1"/>
    </location>
</feature>
<evidence type="ECO:0000313" key="3">
    <source>
        <dbReference type="Proteomes" id="UP001159427"/>
    </source>
</evidence>
<dbReference type="Proteomes" id="UP001159427">
    <property type="component" value="Unassembled WGS sequence"/>
</dbReference>
<feature type="region of interest" description="Disordered" evidence="1">
    <location>
        <begin position="79"/>
        <end position="111"/>
    </location>
</feature>
<proteinExistence type="predicted"/>
<name>A0ABN8NAH4_9CNID</name>
<organism evidence="2 3">
    <name type="scientific">Porites evermanni</name>
    <dbReference type="NCBI Taxonomy" id="104178"/>
    <lineage>
        <taxon>Eukaryota</taxon>
        <taxon>Metazoa</taxon>
        <taxon>Cnidaria</taxon>
        <taxon>Anthozoa</taxon>
        <taxon>Hexacorallia</taxon>
        <taxon>Scleractinia</taxon>
        <taxon>Fungiina</taxon>
        <taxon>Poritidae</taxon>
        <taxon>Porites</taxon>
    </lineage>
</organism>
<evidence type="ECO:0000256" key="1">
    <source>
        <dbReference type="SAM" id="MobiDB-lite"/>
    </source>
</evidence>
<feature type="region of interest" description="Disordered" evidence="1">
    <location>
        <begin position="1"/>
        <end position="23"/>
    </location>
</feature>
<protein>
    <submittedName>
        <fullName evidence="2">Uncharacterized protein</fullName>
    </submittedName>
</protein>
<reference evidence="2 3" key="1">
    <citation type="submission" date="2022-05" db="EMBL/GenBank/DDBJ databases">
        <authorList>
            <consortium name="Genoscope - CEA"/>
            <person name="William W."/>
        </authorList>
    </citation>
    <scope>NUCLEOTIDE SEQUENCE [LARGE SCALE GENOMIC DNA]</scope>
</reference>
<comment type="caution">
    <text evidence="2">The sequence shown here is derived from an EMBL/GenBank/DDBJ whole genome shotgun (WGS) entry which is preliminary data.</text>
</comment>